<gene>
    <name evidence="2" type="ORF">H9625_00680</name>
</gene>
<reference evidence="2 3" key="1">
    <citation type="submission" date="2020-08" db="EMBL/GenBank/DDBJ databases">
        <title>A Genomic Blueprint of the Chicken Gut Microbiome.</title>
        <authorList>
            <person name="Gilroy R."/>
            <person name="Ravi A."/>
            <person name="Getino M."/>
            <person name="Pursley I."/>
            <person name="Horton D.L."/>
            <person name="Alikhan N.-F."/>
            <person name="Baker D."/>
            <person name="Gharbi K."/>
            <person name="Hall N."/>
            <person name="Watson M."/>
            <person name="Adriaenssens E.M."/>
            <person name="Foster-Nyarko E."/>
            <person name="Jarju S."/>
            <person name="Secka A."/>
            <person name="Antonio M."/>
            <person name="Oren A."/>
            <person name="Chaudhuri R."/>
            <person name="La Ragione R.M."/>
            <person name="Hildebrand F."/>
            <person name="Pallen M.J."/>
        </authorList>
    </citation>
    <scope>NUCLEOTIDE SEQUENCE [LARGE SCALE GENOMIC DNA]</scope>
    <source>
        <strain evidence="2 3">Sa1CVN1</strain>
    </source>
</reference>
<dbReference type="InterPro" id="IPR037883">
    <property type="entry name" value="Knr4/Smi1-like_sf"/>
</dbReference>
<protein>
    <submittedName>
        <fullName evidence="2">SMI1/KNR4 family protein</fullName>
    </submittedName>
</protein>
<evidence type="ECO:0000259" key="1">
    <source>
        <dbReference type="SMART" id="SM00860"/>
    </source>
</evidence>
<dbReference type="RefSeq" id="WP_191762736.1">
    <property type="nucleotide sequence ID" value="NZ_JACSPP010000001.1"/>
</dbReference>
<dbReference type="SMART" id="SM00860">
    <property type="entry name" value="SMI1_KNR4"/>
    <property type="match status" value="1"/>
</dbReference>
<dbReference type="SUPFAM" id="SSF160631">
    <property type="entry name" value="SMI1/KNR4-like"/>
    <property type="match status" value="1"/>
</dbReference>
<dbReference type="EMBL" id="JACSPP010000001">
    <property type="protein sequence ID" value="MBD8038975.1"/>
    <property type="molecule type" value="Genomic_DNA"/>
</dbReference>
<dbReference type="InterPro" id="IPR018958">
    <property type="entry name" value="Knr4/Smi1-like_dom"/>
</dbReference>
<sequence length="172" mass="20124">MNSKVKQEMDEVIAELQKFTSRILDWREPVNPVLIERFEATFGVKLPEDYKYLLSITNGFSLMGDNVLGIIDKEKNYDLFMCYNIEHFEVIVPQYKHLIPFSPDGGGNFYCFDTHVKTNGGDSNQIVFWYSNYEYSESDPPEVTHQSLADYIKNWIIALTLEDYDYNGDRKM</sequence>
<feature type="domain" description="Knr4/Smi1-like" evidence="1">
    <location>
        <begin position="29"/>
        <end position="154"/>
    </location>
</feature>
<name>A0ABR8Y436_9BACT</name>
<evidence type="ECO:0000313" key="2">
    <source>
        <dbReference type="EMBL" id="MBD8038975.1"/>
    </source>
</evidence>
<organism evidence="2 3">
    <name type="scientific">Phocaeicola intestinalis</name>
    <dbReference type="NCBI Taxonomy" id="2762212"/>
    <lineage>
        <taxon>Bacteria</taxon>
        <taxon>Pseudomonadati</taxon>
        <taxon>Bacteroidota</taxon>
        <taxon>Bacteroidia</taxon>
        <taxon>Bacteroidales</taxon>
        <taxon>Bacteroidaceae</taxon>
        <taxon>Phocaeicola</taxon>
    </lineage>
</organism>
<dbReference type="Pfam" id="PF09346">
    <property type="entry name" value="SMI1_KNR4"/>
    <property type="match status" value="1"/>
</dbReference>
<accession>A0ABR8Y436</accession>
<comment type="caution">
    <text evidence="2">The sequence shown here is derived from an EMBL/GenBank/DDBJ whole genome shotgun (WGS) entry which is preliminary data.</text>
</comment>
<dbReference type="Proteomes" id="UP000620874">
    <property type="component" value="Unassembled WGS sequence"/>
</dbReference>
<keyword evidence="3" id="KW-1185">Reference proteome</keyword>
<evidence type="ECO:0000313" key="3">
    <source>
        <dbReference type="Proteomes" id="UP000620874"/>
    </source>
</evidence>
<dbReference type="Gene3D" id="3.40.1580.10">
    <property type="entry name" value="SMI1/KNR4-like"/>
    <property type="match status" value="1"/>
</dbReference>
<proteinExistence type="predicted"/>